<accession>A0AAD6Y727</accession>
<dbReference type="Proteomes" id="UP001219525">
    <property type="component" value="Unassembled WGS sequence"/>
</dbReference>
<name>A0AAD6Y727_9AGAR</name>
<evidence type="ECO:0000313" key="2">
    <source>
        <dbReference type="EMBL" id="KAJ7203319.1"/>
    </source>
</evidence>
<sequence length="180" mass="19648">MLGTYIWFSSLRIESGSYARNYDTHITWLDALLLLSRDLHTSSIGTGSPYPRGYTGFTRADTRTGSDGFTRVTLGYDSYQSPSKWKHNTAGGEAAGTMGVGRGYPWQLPWPVKSKAGGDLARFALEISWKLRTPTVISVWKAVEKILVDVHLAGLCMHSSGNIAVGSRVLNGCAVPGCRY</sequence>
<dbReference type="EMBL" id="JARJCW010000051">
    <property type="protein sequence ID" value="KAJ7203319.1"/>
    <property type="molecule type" value="Genomic_DNA"/>
</dbReference>
<proteinExistence type="predicted"/>
<evidence type="ECO:0000313" key="1">
    <source>
        <dbReference type="EMBL" id="KAJ7200029.1"/>
    </source>
</evidence>
<reference evidence="1" key="1">
    <citation type="submission" date="2023-03" db="EMBL/GenBank/DDBJ databases">
        <title>Massive genome expansion in bonnet fungi (Mycena s.s.) driven by repeated elements and novel gene families across ecological guilds.</title>
        <authorList>
            <consortium name="Lawrence Berkeley National Laboratory"/>
            <person name="Harder C.B."/>
            <person name="Miyauchi S."/>
            <person name="Viragh M."/>
            <person name="Kuo A."/>
            <person name="Thoen E."/>
            <person name="Andreopoulos B."/>
            <person name="Lu D."/>
            <person name="Skrede I."/>
            <person name="Drula E."/>
            <person name="Henrissat B."/>
            <person name="Morin E."/>
            <person name="Kohler A."/>
            <person name="Barry K."/>
            <person name="LaButti K."/>
            <person name="Morin E."/>
            <person name="Salamov A."/>
            <person name="Lipzen A."/>
            <person name="Mereny Z."/>
            <person name="Hegedus B."/>
            <person name="Baldrian P."/>
            <person name="Stursova M."/>
            <person name="Weitz H."/>
            <person name="Taylor A."/>
            <person name="Grigoriev I.V."/>
            <person name="Nagy L.G."/>
            <person name="Martin F."/>
            <person name="Kauserud H."/>
        </authorList>
    </citation>
    <scope>NUCLEOTIDE SEQUENCE</scope>
    <source>
        <strain evidence="1">9144</strain>
    </source>
</reference>
<dbReference type="EMBL" id="JARJCW010000065">
    <property type="protein sequence ID" value="KAJ7200029.1"/>
    <property type="molecule type" value="Genomic_DNA"/>
</dbReference>
<keyword evidence="3" id="KW-1185">Reference proteome</keyword>
<protein>
    <submittedName>
        <fullName evidence="1">Uncharacterized protein</fullName>
    </submittedName>
</protein>
<organism evidence="1 3">
    <name type="scientific">Mycena pura</name>
    <dbReference type="NCBI Taxonomy" id="153505"/>
    <lineage>
        <taxon>Eukaryota</taxon>
        <taxon>Fungi</taxon>
        <taxon>Dikarya</taxon>
        <taxon>Basidiomycota</taxon>
        <taxon>Agaricomycotina</taxon>
        <taxon>Agaricomycetes</taxon>
        <taxon>Agaricomycetidae</taxon>
        <taxon>Agaricales</taxon>
        <taxon>Marasmiineae</taxon>
        <taxon>Mycenaceae</taxon>
        <taxon>Mycena</taxon>
    </lineage>
</organism>
<gene>
    <name evidence="2" type="ORF">GGX14DRAFT_398896</name>
    <name evidence="1" type="ORF">GGX14DRAFT_401034</name>
</gene>
<evidence type="ECO:0000313" key="3">
    <source>
        <dbReference type="Proteomes" id="UP001219525"/>
    </source>
</evidence>
<comment type="caution">
    <text evidence="1">The sequence shown here is derived from an EMBL/GenBank/DDBJ whole genome shotgun (WGS) entry which is preliminary data.</text>
</comment>
<dbReference type="AlphaFoldDB" id="A0AAD6Y727"/>